<dbReference type="CDD" id="cd15798">
    <property type="entry name" value="PMEI-like_3"/>
    <property type="match status" value="1"/>
</dbReference>
<dbReference type="Gene3D" id="1.20.140.40">
    <property type="entry name" value="Invertase/pectin methylesterase inhibitor family protein"/>
    <property type="match status" value="1"/>
</dbReference>
<dbReference type="AlphaFoldDB" id="A0A0K9Q0S3"/>
<dbReference type="Proteomes" id="UP000036987">
    <property type="component" value="Unassembled WGS sequence"/>
</dbReference>
<keyword evidence="1 2" id="KW-0732">Signal</keyword>
<dbReference type="Pfam" id="PF04043">
    <property type="entry name" value="PMEI"/>
    <property type="match status" value="1"/>
</dbReference>
<dbReference type="NCBIfam" id="TIGR01614">
    <property type="entry name" value="PME_inhib"/>
    <property type="match status" value="1"/>
</dbReference>
<gene>
    <name evidence="4" type="ORF">ZOSMA_121G00770</name>
</gene>
<comment type="caution">
    <text evidence="4">The sequence shown here is derived from an EMBL/GenBank/DDBJ whole genome shotgun (WGS) entry which is preliminary data.</text>
</comment>
<dbReference type="OrthoDB" id="1430376at2759"/>
<protein>
    <submittedName>
        <fullName evidence="4">Pectinesterase</fullName>
    </submittedName>
</protein>
<evidence type="ECO:0000256" key="2">
    <source>
        <dbReference type="SAM" id="SignalP"/>
    </source>
</evidence>
<evidence type="ECO:0000313" key="5">
    <source>
        <dbReference type="Proteomes" id="UP000036987"/>
    </source>
</evidence>
<dbReference type="GO" id="GO:0009827">
    <property type="term" value="P:plant-type cell wall modification"/>
    <property type="evidence" value="ECO:0000318"/>
    <property type="project" value="GO_Central"/>
</dbReference>
<evidence type="ECO:0000256" key="1">
    <source>
        <dbReference type="ARBA" id="ARBA00022729"/>
    </source>
</evidence>
<evidence type="ECO:0000259" key="3">
    <source>
        <dbReference type="SMART" id="SM00856"/>
    </source>
</evidence>
<evidence type="ECO:0000313" key="4">
    <source>
        <dbReference type="EMBL" id="KMZ74901.1"/>
    </source>
</evidence>
<feature type="domain" description="Pectinesterase inhibitor" evidence="3">
    <location>
        <begin position="34"/>
        <end position="206"/>
    </location>
</feature>
<dbReference type="InterPro" id="IPR035513">
    <property type="entry name" value="Invertase/methylesterase_inhib"/>
</dbReference>
<feature type="signal peptide" evidence="2">
    <location>
        <begin position="1"/>
        <end position="23"/>
    </location>
</feature>
<organism evidence="4 5">
    <name type="scientific">Zostera marina</name>
    <name type="common">Eelgrass</name>
    <dbReference type="NCBI Taxonomy" id="29655"/>
    <lineage>
        <taxon>Eukaryota</taxon>
        <taxon>Viridiplantae</taxon>
        <taxon>Streptophyta</taxon>
        <taxon>Embryophyta</taxon>
        <taxon>Tracheophyta</taxon>
        <taxon>Spermatophyta</taxon>
        <taxon>Magnoliopsida</taxon>
        <taxon>Liliopsida</taxon>
        <taxon>Zosteraceae</taxon>
        <taxon>Zostera</taxon>
    </lineage>
</organism>
<dbReference type="PANTHER" id="PTHR31080">
    <property type="entry name" value="PECTINESTERASE INHIBITOR-LIKE"/>
    <property type="match status" value="1"/>
</dbReference>
<dbReference type="OMA" id="CIFRTSH"/>
<sequence length="214" mass="23519">MADSKLVTLLIVVVFFFFSGTTARAPPSGSKTISINWFIWRSCKATLYHHLCYASLISYATDITNNPVHLATFASNVSLKQLRLVTSRVVTIHRSFAKLRSTPSFSYSYNNTYKASLLVDCMKMLHEAEDLTVKSTVELKALSTAKGMDIIWKIGNAQTWMSAAITYEDTCTDGISSVRGGFGKLGEDVISAVNMARDFSSNALALVNSFIDDA</sequence>
<accession>A0A0K9Q0S3</accession>
<dbReference type="PANTHER" id="PTHR31080:SF64">
    <property type="entry name" value="PLANT INVERTASE_PECTIN METHYLESTERASE INHIBITOR SUPERFAMILY PROTEIN"/>
    <property type="match status" value="1"/>
</dbReference>
<dbReference type="SUPFAM" id="SSF101148">
    <property type="entry name" value="Plant invertase/pectin methylesterase inhibitor"/>
    <property type="match status" value="1"/>
</dbReference>
<proteinExistence type="predicted"/>
<feature type="chain" id="PRO_5005528052" evidence="2">
    <location>
        <begin position="24"/>
        <end position="214"/>
    </location>
</feature>
<dbReference type="GO" id="GO:0004857">
    <property type="term" value="F:enzyme inhibitor activity"/>
    <property type="evidence" value="ECO:0000318"/>
    <property type="project" value="GO_Central"/>
</dbReference>
<name>A0A0K9Q0S3_ZOSMR</name>
<dbReference type="SMART" id="SM00856">
    <property type="entry name" value="PMEI"/>
    <property type="match status" value="1"/>
</dbReference>
<reference evidence="5" key="1">
    <citation type="journal article" date="2016" name="Nature">
        <title>The genome of the seagrass Zostera marina reveals angiosperm adaptation to the sea.</title>
        <authorList>
            <person name="Olsen J.L."/>
            <person name="Rouze P."/>
            <person name="Verhelst B."/>
            <person name="Lin Y.-C."/>
            <person name="Bayer T."/>
            <person name="Collen J."/>
            <person name="Dattolo E."/>
            <person name="De Paoli E."/>
            <person name="Dittami S."/>
            <person name="Maumus F."/>
            <person name="Michel G."/>
            <person name="Kersting A."/>
            <person name="Lauritano C."/>
            <person name="Lohaus R."/>
            <person name="Toepel M."/>
            <person name="Tonon T."/>
            <person name="Vanneste K."/>
            <person name="Amirebrahimi M."/>
            <person name="Brakel J."/>
            <person name="Bostroem C."/>
            <person name="Chovatia M."/>
            <person name="Grimwood J."/>
            <person name="Jenkins J.W."/>
            <person name="Jueterbock A."/>
            <person name="Mraz A."/>
            <person name="Stam W.T."/>
            <person name="Tice H."/>
            <person name="Bornberg-Bauer E."/>
            <person name="Green P.J."/>
            <person name="Pearson G.A."/>
            <person name="Procaccini G."/>
            <person name="Duarte C.M."/>
            <person name="Schmutz J."/>
            <person name="Reusch T.B.H."/>
            <person name="Van de Peer Y."/>
        </authorList>
    </citation>
    <scope>NUCLEOTIDE SEQUENCE [LARGE SCALE GENOMIC DNA]</scope>
    <source>
        <strain evidence="5">cv. Finnish</strain>
    </source>
</reference>
<dbReference type="InterPro" id="IPR006501">
    <property type="entry name" value="Pectinesterase_inhib_dom"/>
</dbReference>
<dbReference type="EMBL" id="LFYR01000235">
    <property type="protein sequence ID" value="KMZ74901.1"/>
    <property type="molecule type" value="Genomic_DNA"/>
</dbReference>
<dbReference type="GO" id="GO:0009505">
    <property type="term" value="C:plant-type cell wall"/>
    <property type="evidence" value="ECO:0000318"/>
    <property type="project" value="GO_Central"/>
</dbReference>
<keyword evidence="5" id="KW-1185">Reference proteome</keyword>
<dbReference type="InterPro" id="IPR051955">
    <property type="entry name" value="PME_Inhibitor"/>
</dbReference>